<dbReference type="SUPFAM" id="SSF51735">
    <property type="entry name" value="NAD(P)-binding Rossmann-fold domains"/>
    <property type="match status" value="1"/>
</dbReference>
<dbReference type="GeneID" id="11513418"/>
<feature type="domain" description="NAD(P)-binding" evidence="5">
    <location>
        <begin position="62"/>
        <end position="366"/>
    </location>
</feature>
<dbReference type="InterPro" id="IPR016040">
    <property type="entry name" value="NAD(P)-bd_dom"/>
</dbReference>
<evidence type="ECO:0000256" key="2">
    <source>
        <dbReference type="ARBA" id="ARBA00023027"/>
    </source>
</evidence>
<dbReference type="EMBL" id="CP003005">
    <property type="protein sequence ID" value="AEO58698.1"/>
    <property type="molecule type" value="Genomic_DNA"/>
</dbReference>
<dbReference type="OrthoDB" id="331544at2759"/>
<dbReference type="CDD" id="cd05246">
    <property type="entry name" value="dTDP_GD_SDR_e"/>
    <property type="match status" value="1"/>
</dbReference>
<keyword evidence="7" id="KW-1185">Reference proteome</keyword>
<gene>
    <name evidence="6" type="ORF">MYCTH_69746</name>
</gene>
<dbReference type="GO" id="GO:0009225">
    <property type="term" value="P:nucleotide-sugar metabolic process"/>
    <property type="evidence" value="ECO:0007669"/>
    <property type="project" value="InterPro"/>
</dbReference>
<comment type="cofactor">
    <cofactor evidence="1">
        <name>NAD(+)</name>
        <dbReference type="ChEBI" id="CHEBI:57540"/>
    </cofactor>
</comment>
<keyword evidence="3" id="KW-0456">Lyase</keyword>
<protein>
    <submittedName>
        <fullName evidence="6">dTDP-D-glucose 4,6-dehydratase-like protein</fullName>
    </submittedName>
</protein>
<dbReference type="eggNOG" id="KOG0747">
    <property type="taxonomic scope" value="Eukaryota"/>
</dbReference>
<dbReference type="AlphaFoldDB" id="G2QH38"/>
<dbReference type="VEuPathDB" id="FungiDB:MYCTH_69746"/>
<feature type="region of interest" description="Disordered" evidence="4">
    <location>
        <begin position="1"/>
        <end position="28"/>
    </location>
</feature>
<sequence length="424" mass="47313">MSPFPADLKTARSDDKFTPPDSPRWKERVSVESITLTSDDNDALKLIGTTRFEPRSDIKNILITGGAGFIGGWVTRHLVVQYPEYNVVCFDMQNYVSSTANVSCLGDFPNFTFVKGDITWQSAVDRVLAEHDIDCIMHFAAHSHVQNSFHDPASFTLNNVVGTQVLLDSARRHGRVRRFIHVSTDEVYGDIADECADENKQFLPTNPYSASKAAAEMYVYAYYKSFGIPVVIVRSNNVFGPGQYPEKIIPRFFTLLSKGQPLTIQGSGLNKRRYLYGADAADGFDTILHKGVVGEAYNVESESGVTNIEVAVRMLGLFGYTPHADFSTRLSWIPDRPFNDHDYRVDGTKLRRLGWRQKVSFEDGLAATVDWYRRNLKVWWPDEGSLDKIAVQTPAVIINDTGDANPLGAIDARDGVDLRKAIAA</sequence>
<dbReference type="Pfam" id="PF16363">
    <property type="entry name" value="GDP_Man_Dehyd"/>
    <property type="match status" value="1"/>
</dbReference>
<organism evidence="6 7">
    <name type="scientific">Thermothelomyces thermophilus (strain ATCC 42464 / BCRC 31852 / DSM 1799)</name>
    <name type="common">Sporotrichum thermophile</name>
    <dbReference type="NCBI Taxonomy" id="573729"/>
    <lineage>
        <taxon>Eukaryota</taxon>
        <taxon>Fungi</taxon>
        <taxon>Dikarya</taxon>
        <taxon>Ascomycota</taxon>
        <taxon>Pezizomycotina</taxon>
        <taxon>Sordariomycetes</taxon>
        <taxon>Sordariomycetidae</taxon>
        <taxon>Sordariales</taxon>
        <taxon>Chaetomiaceae</taxon>
        <taxon>Thermothelomyces</taxon>
    </lineage>
</organism>
<evidence type="ECO:0000313" key="7">
    <source>
        <dbReference type="Proteomes" id="UP000007322"/>
    </source>
</evidence>
<reference evidence="6 7" key="1">
    <citation type="journal article" date="2011" name="Nat. Biotechnol.">
        <title>Comparative genomic analysis of the thermophilic biomass-degrading fungi Myceliophthora thermophila and Thielavia terrestris.</title>
        <authorList>
            <person name="Berka R.M."/>
            <person name="Grigoriev I.V."/>
            <person name="Otillar R."/>
            <person name="Salamov A."/>
            <person name="Grimwood J."/>
            <person name="Reid I."/>
            <person name="Ishmael N."/>
            <person name="John T."/>
            <person name="Darmond C."/>
            <person name="Moisan M.-C."/>
            <person name="Henrissat B."/>
            <person name="Coutinho P.M."/>
            <person name="Lombard V."/>
            <person name="Natvig D.O."/>
            <person name="Lindquist E."/>
            <person name="Schmutz J."/>
            <person name="Lucas S."/>
            <person name="Harris P."/>
            <person name="Powlowski J."/>
            <person name="Bellemare A."/>
            <person name="Taylor D."/>
            <person name="Butler G."/>
            <person name="de Vries R.P."/>
            <person name="Allijn I.E."/>
            <person name="van den Brink J."/>
            <person name="Ushinsky S."/>
            <person name="Storms R."/>
            <person name="Powell A.J."/>
            <person name="Paulsen I.T."/>
            <person name="Elbourne L.D.H."/>
            <person name="Baker S.E."/>
            <person name="Magnuson J."/>
            <person name="LaBoissiere S."/>
            <person name="Clutterbuck A.J."/>
            <person name="Martinez D."/>
            <person name="Wogulis M."/>
            <person name="de Leon A.L."/>
            <person name="Rey M.W."/>
            <person name="Tsang A."/>
        </authorList>
    </citation>
    <scope>NUCLEOTIDE SEQUENCE [LARGE SCALE GENOMIC DNA]</scope>
    <source>
        <strain evidence="7">ATCC 42464 / BCRC 31852 / DSM 1799</strain>
    </source>
</reference>
<dbReference type="InterPro" id="IPR005888">
    <property type="entry name" value="dTDP_Gluc_deHydtase"/>
</dbReference>
<dbReference type="PANTHER" id="PTHR43000">
    <property type="entry name" value="DTDP-D-GLUCOSE 4,6-DEHYDRATASE-RELATED"/>
    <property type="match status" value="1"/>
</dbReference>
<dbReference type="RefSeq" id="XP_003663943.1">
    <property type="nucleotide sequence ID" value="XM_003663895.1"/>
</dbReference>
<evidence type="ECO:0000256" key="3">
    <source>
        <dbReference type="ARBA" id="ARBA00023239"/>
    </source>
</evidence>
<dbReference type="Gene3D" id="3.40.50.720">
    <property type="entry name" value="NAD(P)-binding Rossmann-like Domain"/>
    <property type="match status" value="1"/>
</dbReference>
<dbReference type="InterPro" id="IPR036291">
    <property type="entry name" value="NAD(P)-bd_dom_sf"/>
</dbReference>
<name>G2QH38_THET4</name>
<dbReference type="KEGG" id="mtm:MYCTH_69746"/>
<evidence type="ECO:0000313" key="6">
    <source>
        <dbReference type="EMBL" id="AEO58698.1"/>
    </source>
</evidence>
<dbReference type="GO" id="GO:0008460">
    <property type="term" value="F:dTDP-glucose 4,6-dehydratase activity"/>
    <property type="evidence" value="ECO:0007669"/>
    <property type="project" value="InterPro"/>
</dbReference>
<dbReference type="OMA" id="WNEKPNL"/>
<evidence type="ECO:0000256" key="4">
    <source>
        <dbReference type="SAM" id="MobiDB-lite"/>
    </source>
</evidence>
<evidence type="ECO:0000259" key="5">
    <source>
        <dbReference type="Pfam" id="PF16363"/>
    </source>
</evidence>
<dbReference type="Gene3D" id="3.90.25.10">
    <property type="entry name" value="UDP-galactose 4-epimerase, domain 1"/>
    <property type="match status" value="1"/>
</dbReference>
<dbReference type="Proteomes" id="UP000007322">
    <property type="component" value="Chromosome 4"/>
</dbReference>
<dbReference type="STRING" id="573729.G2QH38"/>
<feature type="compositionally biased region" description="Basic and acidic residues" evidence="4">
    <location>
        <begin position="9"/>
        <end position="28"/>
    </location>
</feature>
<keyword evidence="2" id="KW-0520">NAD</keyword>
<proteinExistence type="predicted"/>
<evidence type="ECO:0000256" key="1">
    <source>
        <dbReference type="ARBA" id="ARBA00001911"/>
    </source>
</evidence>
<dbReference type="InParanoid" id="G2QH38"/>
<dbReference type="FunFam" id="3.40.50.720:FF:000304">
    <property type="entry name" value="UDP-glucose 4,6-dehydratase"/>
    <property type="match status" value="1"/>
</dbReference>
<accession>G2QH38</accession>
<dbReference type="HOGENOM" id="CLU_007383_1_14_1"/>